<proteinExistence type="predicted"/>
<evidence type="ECO:0000313" key="1">
    <source>
        <dbReference type="EMBL" id="MCY9520588.1"/>
    </source>
</evidence>
<dbReference type="SUPFAM" id="SSF53850">
    <property type="entry name" value="Periplasmic binding protein-like II"/>
    <property type="match status" value="1"/>
</dbReference>
<protein>
    <submittedName>
        <fullName evidence="1">Extracellular solute-binding protein</fullName>
    </submittedName>
</protein>
<accession>A0ABT4DWW6</accession>
<organism evidence="1 2">
    <name type="scientific">Paenibacillus apiarius</name>
    <dbReference type="NCBI Taxonomy" id="46240"/>
    <lineage>
        <taxon>Bacteria</taxon>
        <taxon>Bacillati</taxon>
        <taxon>Bacillota</taxon>
        <taxon>Bacilli</taxon>
        <taxon>Bacillales</taxon>
        <taxon>Paenibacillaceae</taxon>
        <taxon>Paenibacillus</taxon>
    </lineage>
</organism>
<sequence>MRKKWRAGIMLLTIMALLSGCFGGKSELEPLKEGKGKIKVVYQDEDAFYRDYGNFFKMKYPDIDIEVISQTELFANFGQGESVDFDEERRKLLDKYKPDVLLLDESMFEAFTQEGRLYSIEEAVQQDKYDIEGFMPGLIDRIRAKGNGKLYGLAPYFETTVLYYNRELFKEHHIEPPRNQMSWKELIDLASRFSNVGSGDNQVYGLYQDYGGPEQLMYEIVASSGLRLFDVKAEKLLINSDGWKEAIKLATDAARNKSVYIPPQDGNGNRPNHRYELFFKGQAAMTFHRPWFTSELRDIPLYDKTLKKIDWDIVTTPIDASTPDESANVRLSEIYAIAADSHNKRAAWEFVKFVNGTDMAQATSKTNNGKLPTRNDYFKELEGRSTEAFYLLKPKAVSAYEGLWGNKNVPEDFIGLFRPLLSEALQAIIDNQKTLDEAIAELEVKGQEALFKAHEAKKAARKAN</sequence>
<dbReference type="PANTHER" id="PTHR43649">
    <property type="entry name" value="ARABINOSE-BINDING PROTEIN-RELATED"/>
    <property type="match status" value="1"/>
</dbReference>
<dbReference type="Gene3D" id="3.40.190.10">
    <property type="entry name" value="Periplasmic binding protein-like II"/>
    <property type="match status" value="1"/>
</dbReference>
<dbReference type="EMBL" id="JAMDLW010000016">
    <property type="protein sequence ID" value="MCY9520588.1"/>
    <property type="molecule type" value="Genomic_DNA"/>
</dbReference>
<dbReference type="InterPro" id="IPR050490">
    <property type="entry name" value="Bact_solute-bd_prot1"/>
</dbReference>
<comment type="caution">
    <text evidence="1">The sequence shown here is derived from an EMBL/GenBank/DDBJ whole genome shotgun (WGS) entry which is preliminary data.</text>
</comment>
<reference evidence="1 2" key="1">
    <citation type="submission" date="2022-05" db="EMBL/GenBank/DDBJ databases">
        <title>Genome Sequencing of Bee-Associated Microbes.</title>
        <authorList>
            <person name="Dunlap C."/>
        </authorList>
    </citation>
    <scope>NUCLEOTIDE SEQUENCE [LARGE SCALE GENOMIC DNA]</scope>
    <source>
        <strain evidence="1 2">NRRL NRS-1438</strain>
    </source>
</reference>
<dbReference type="PROSITE" id="PS51257">
    <property type="entry name" value="PROKAR_LIPOPROTEIN"/>
    <property type="match status" value="1"/>
</dbReference>
<gene>
    <name evidence="1" type="ORF">M5X09_13085</name>
</gene>
<dbReference type="Pfam" id="PF13416">
    <property type="entry name" value="SBP_bac_8"/>
    <property type="match status" value="1"/>
</dbReference>
<name>A0ABT4DWW6_9BACL</name>
<dbReference type="PANTHER" id="PTHR43649:SF12">
    <property type="entry name" value="DIACETYLCHITOBIOSE BINDING PROTEIN DASA"/>
    <property type="match status" value="1"/>
</dbReference>
<dbReference type="InterPro" id="IPR006059">
    <property type="entry name" value="SBP"/>
</dbReference>
<dbReference type="RefSeq" id="WP_268601863.1">
    <property type="nucleotide sequence ID" value="NZ_JAMDLV010000078.1"/>
</dbReference>
<evidence type="ECO:0000313" key="2">
    <source>
        <dbReference type="Proteomes" id="UP001207626"/>
    </source>
</evidence>
<keyword evidence="2" id="KW-1185">Reference proteome</keyword>
<dbReference type="Proteomes" id="UP001207626">
    <property type="component" value="Unassembled WGS sequence"/>
</dbReference>